<protein>
    <submittedName>
        <fullName evidence="10">Acyl-CoA dehydrogenase</fullName>
        <ecNumber evidence="10">1.3.99.-</ecNumber>
    </submittedName>
</protein>
<feature type="domain" description="Acyl-CoA dehydrogenase/oxidase N-terminal" evidence="9">
    <location>
        <begin position="5"/>
        <end position="102"/>
    </location>
</feature>
<evidence type="ECO:0000313" key="10">
    <source>
        <dbReference type="EMBL" id="CUJ83871.1"/>
    </source>
</evidence>
<keyword evidence="3 6" id="KW-0285">Flavoprotein</keyword>
<dbReference type="RefSeq" id="WP_058309575.1">
    <property type="nucleotide sequence ID" value="NZ_CYTW01000001.1"/>
</dbReference>
<dbReference type="InterPro" id="IPR009100">
    <property type="entry name" value="AcylCoA_DH/oxidase_NM_dom_sf"/>
</dbReference>
<feature type="domain" description="Acyl-CoA oxidase/dehydrogenase middle" evidence="8">
    <location>
        <begin position="133"/>
        <end position="203"/>
    </location>
</feature>
<dbReference type="Pfam" id="PF00441">
    <property type="entry name" value="Acyl-CoA_dh_1"/>
    <property type="match status" value="1"/>
</dbReference>
<dbReference type="InterPro" id="IPR036250">
    <property type="entry name" value="AcylCo_DH-like_C"/>
</dbReference>
<evidence type="ECO:0000259" key="8">
    <source>
        <dbReference type="Pfam" id="PF02770"/>
    </source>
</evidence>
<evidence type="ECO:0000256" key="5">
    <source>
        <dbReference type="ARBA" id="ARBA00023002"/>
    </source>
</evidence>
<dbReference type="InterPro" id="IPR013786">
    <property type="entry name" value="AcylCoA_DH/ox_N"/>
</dbReference>
<dbReference type="PANTHER" id="PTHR43884">
    <property type="entry name" value="ACYL-COA DEHYDROGENASE"/>
    <property type="match status" value="1"/>
</dbReference>
<keyword evidence="4 6" id="KW-0274">FAD</keyword>
<gene>
    <name evidence="10" type="primary">acdA_1</name>
    <name evidence="10" type="ORF">PH7735_00313</name>
</gene>
<evidence type="ECO:0000256" key="4">
    <source>
        <dbReference type="ARBA" id="ARBA00022827"/>
    </source>
</evidence>
<dbReference type="Pfam" id="PF02771">
    <property type="entry name" value="Acyl-CoA_dh_N"/>
    <property type="match status" value="1"/>
</dbReference>
<evidence type="ECO:0000256" key="2">
    <source>
        <dbReference type="ARBA" id="ARBA00009347"/>
    </source>
</evidence>
<dbReference type="Proteomes" id="UP000051870">
    <property type="component" value="Unassembled WGS sequence"/>
</dbReference>
<dbReference type="CDD" id="cd00567">
    <property type="entry name" value="ACAD"/>
    <property type="match status" value="1"/>
</dbReference>
<evidence type="ECO:0000256" key="1">
    <source>
        <dbReference type="ARBA" id="ARBA00001974"/>
    </source>
</evidence>
<dbReference type="InterPro" id="IPR046373">
    <property type="entry name" value="Acyl-CoA_Oxase/DH_mid-dom_sf"/>
</dbReference>
<dbReference type="STRING" id="1715693.PH7735_00313"/>
<dbReference type="GeneID" id="83879404"/>
<dbReference type="Gene3D" id="1.10.540.10">
    <property type="entry name" value="Acyl-CoA dehydrogenase/oxidase, N-terminal domain"/>
    <property type="match status" value="1"/>
</dbReference>
<dbReference type="InterPro" id="IPR037069">
    <property type="entry name" value="AcylCoA_DH/ox_N_sf"/>
</dbReference>
<organism evidence="10 11">
    <name type="scientific">Shimia thalassica</name>
    <dbReference type="NCBI Taxonomy" id="1715693"/>
    <lineage>
        <taxon>Bacteria</taxon>
        <taxon>Pseudomonadati</taxon>
        <taxon>Pseudomonadota</taxon>
        <taxon>Alphaproteobacteria</taxon>
        <taxon>Rhodobacterales</taxon>
        <taxon>Roseobacteraceae</taxon>
    </lineage>
</organism>
<comment type="cofactor">
    <cofactor evidence="1 6">
        <name>FAD</name>
        <dbReference type="ChEBI" id="CHEBI:57692"/>
    </cofactor>
</comment>
<dbReference type="SUPFAM" id="SSF56645">
    <property type="entry name" value="Acyl-CoA dehydrogenase NM domain-like"/>
    <property type="match status" value="1"/>
</dbReference>
<dbReference type="EC" id="1.3.99.-" evidence="10"/>
<comment type="similarity">
    <text evidence="2 6">Belongs to the acyl-CoA dehydrogenase family.</text>
</comment>
<dbReference type="InterPro" id="IPR009075">
    <property type="entry name" value="AcylCo_DH/oxidase_C"/>
</dbReference>
<dbReference type="Gene3D" id="2.40.110.10">
    <property type="entry name" value="Butyryl-CoA Dehydrogenase, subunit A, domain 2"/>
    <property type="match status" value="1"/>
</dbReference>
<sequence length="366" mass="38559">MILLTEEQQMIRDMAAGFLSDKASVDAFRAQRNAGQSGDTSINNEMAEMGWFGMLTSEDAGGVDMGAQAAGLVAEEMGRNLTTSPFLSSAVMSAAALRVASETEWAGKVASGEAVVALAMDEHIKHRPDMVGTKAEASGNGFVLRGTKRFVGDGGAADRLIVTAMTDDGLGLFLIDPTTDGVTVDPVKTVDNRNAANLTLDNVQVDGSALLAKGDIAEEALGTALRVGRSVGAAELVGVSKEAADRTVAYLKERKQFGVTLSQFQALQHRAADLYTQIQTTESVIAAALKAIDEGRDDAECLSRVAKAKASKTANLAVREAVQMHGGIGMTDDLDIGLFMKKARACGEYLGDATCHAEWLLRERGV</sequence>
<evidence type="ECO:0000259" key="9">
    <source>
        <dbReference type="Pfam" id="PF02771"/>
    </source>
</evidence>
<feature type="domain" description="Acyl-CoA dehydrogenase/oxidase C-terminal" evidence="7">
    <location>
        <begin position="223"/>
        <end position="352"/>
    </location>
</feature>
<keyword evidence="5 6" id="KW-0560">Oxidoreductase</keyword>
<proteinExistence type="inferred from homology"/>
<dbReference type="GO" id="GO:0050660">
    <property type="term" value="F:flavin adenine dinucleotide binding"/>
    <property type="evidence" value="ECO:0007669"/>
    <property type="project" value="InterPro"/>
</dbReference>
<accession>A0A0P1I121</accession>
<dbReference type="InterPro" id="IPR006091">
    <property type="entry name" value="Acyl-CoA_Oxase/DH_mid-dom"/>
</dbReference>
<dbReference type="EMBL" id="CYTW01000001">
    <property type="protein sequence ID" value="CUJ83871.1"/>
    <property type="molecule type" value="Genomic_DNA"/>
</dbReference>
<keyword evidence="11" id="KW-1185">Reference proteome</keyword>
<reference evidence="11" key="1">
    <citation type="submission" date="2015-09" db="EMBL/GenBank/DDBJ databases">
        <authorList>
            <person name="Rodrigo-Torres Lidia"/>
            <person name="Arahal R.David."/>
        </authorList>
    </citation>
    <scope>NUCLEOTIDE SEQUENCE [LARGE SCALE GENOMIC DNA]</scope>
    <source>
        <strain evidence="11">CECT 7735</strain>
    </source>
</reference>
<dbReference type="SUPFAM" id="SSF47203">
    <property type="entry name" value="Acyl-CoA dehydrogenase C-terminal domain-like"/>
    <property type="match status" value="1"/>
</dbReference>
<dbReference type="Pfam" id="PF02770">
    <property type="entry name" value="Acyl-CoA_dh_M"/>
    <property type="match status" value="1"/>
</dbReference>
<evidence type="ECO:0000256" key="6">
    <source>
        <dbReference type="RuleBase" id="RU362125"/>
    </source>
</evidence>
<dbReference type="AlphaFoldDB" id="A0A0P1I121"/>
<name>A0A0P1I121_9RHOB</name>
<dbReference type="GO" id="GO:0003995">
    <property type="term" value="F:acyl-CoA dehydrogenase activity"/>
    <property type="evidence" value="ECO:0007669"/>
    <property type="project" value="TreeGrafter"/>
</dbReference>
<evidence type="ECO:0000313" key="11">
    <source>
        <dbReference type="Proteomes" id="UP000051870"/>
    </source>
</evidence>
<evidence type="ECO:0000259" key="7">
    <source>
        <dbReference type="Pfam" id="PF00441"/>
    </source>
</evidence>
<evidence type="ECO:0000256" key="3">
    <source>
        <dbReference type="ARBA" id="ARBA00022630"/>
    </source>
</evidence>
<dbReference type="Gene3D" id="1.20.140.10">
    <property type="entry name" value="Butyryl-CoA Dehydrogenase, subunit A, domain 3"/>
    <property type="match status" value="1"/>
</dbReference>
<dbReference type="PANTHER" id="PTHR43884:SF20">
    <property type="entry name" value="ACYL-COA DEHYDROGENASE FADE28"/>
    <property type="match status" value="1"/>
</dbReference>